<dbReference type="KEGG" id="ome:OLMES_5142"/>
<proteinExistence type="inferred from homology"/>
<reference evidence="2 3" key="1">
    <citation type="submission" date="2017-05" db="EMBL/GenBank/DDBJ databases">
        <title>Genomic insights into alkan degradation activity of Oleiphilus messinensis.</title>
        <authorList>
            <person name="Kozyavkin S.A."/>
            <person name="Slesarev A.I."/>
            <person name="Golyshin P.N."/>
            <person name="Korzhenkov A."/>
            <person name="Golyshina O.N."/>
            <person name="Toshchakov S.V."/>
        </authorList>
    </citation>
    <scope>NUCLEOTIDE SEQUENCE [LARGE SCALE GENOMIC DNA]</scope>
    <source>
        <strain evidence="2 3">ME102</strain>
    </source>
</reference>
<comment type="similarity">
    <text evidence="1">Belongs to the phD/YefM antitoxin family.</text>
</comment>
<dbReference type="AlphaFoldDB" id="A0A1Y0IH09"/>
<accession>A0A1Y0IH09</accession>
<evidence type="ECO:0000313" key="3">
    <source>
        <dbReference type="Proteomes" id="UP000196027"/>
    </source>
</evidence>
<sequence>MIQADIHEAKSNLSKLADLAHEGETIVIVKSGKPYVDLVPHNPKQTRGPGGYDLDIAVFDVADSDIESMFFDSGVE</sequence>
<dbReference type="RefSeq" id="WP_232465211.1">
    <property type="nucleotide sequence ID" value="NZ_CP021425.1"/>
</dbReference>
<evidence type="ECO:0000313" key="2">
    <source>
        <dbReference type="EMBL" id="ARU59126.1"/>
    </source>
</evidence>
<dbReference type="EMBL" id="CP021425">
    <property type="protein sequence ID" value="ARU59126.1"/>
    <property type="molecule type" value="Genomic_DNA"/>
</dbReference>
<organism evidence="2 3">
    <name type="scientific">Oleiphilus messinensis</name>
    <dbReference type="NCBI Taxonomy" id="141451"/>
    <lineage>
        <taxon>Bacteria</taxon>
        <taxon>Pseudomonadati</taxon>
        <taxon>Pseudomonadota</taxon>
        <taxon>Gammaproteobacteria</taxon>
        <taxon>Oceanospirillales</taxon>
        <taxon>Oleiphilaceae</taxon>
        <taxon>Oleiphilus</taxon>
    </lineage>
</organism>
<dbReference type="Proteomes" id="UP000196027">
    <property type="component" value="Chromosome"/>
</dbReference>
<protein>
    <submittedName>
        <fullName evidence="2">RelB family antitoxin</fullName>
    </submittedName>
</protein>
<evidence type="ECO:0000256" key="1">
    <source>
        <dbReference type="ARBA" id="ARBA00009981"/>
    </source>
</evidence>
<dbReference type="Gene3D" id="3.40.1620.10">
    <property type="entry name" value="YefM-like domain"/>
    <property type="match status" value="1"/>
</dbReference>
<dbReference type="SUPFAM" id="SSF143120">
    <property type="entry name" value="YefM-like"/>
    <property type="match status" value="1"/>
</dbReference>
<gene>
    <name evidence="2" type="ORF">OLMES_5142</name>
</gene>
<name>A0A1Y0IH09_9GAMM</name>
<keyword evidence="3" id="KW-1185">Reference proteome</keyword>
<dbReference type="InterPro" id="IPR036165">
    <property type="entry name" value="YefM-like_sf"/>
</dbReference>